<name>A0A368KZL1_9BURK</name>
<keyword evidence="1" id="KW-0472">Membrane</keyword>
<keyword evidence="1" id="KW-1133">Transmembrane helix</keyword>
<dbReference type="Proteomes" id="UP000252357">
    <property type="component" value="Unassembled WGS sequence"/>
</dbReference>
<dbReference type="RefSeq" id="WP_114403351.1">
    <property type="nucleotide sequence ID" value="NZ_QPGB01000005.1"/>
</dbReference>
<keyword evidence="1" id="KW-0812">Transmembrane</keyword>
<keyword evidence="3" id="KW-1185">Reference proteome</keyword>
<reference evidence="2 3" key="1">
    <citation type="journal article" date="2018" name="Int. J. Syst. Evol. Microbiol.">
        <title>Parvibium lacunae gen. nov., sp. nov., a new member of the family Alcaligenaceae isolated from a freshwater pond.</title>
        <authorList>
            <person name="Chen W.M."/>
            <person name="Xie P.B."/>
            <person name="Hsu M.Y."/>
            <person name="Sheu S.Y."/>
        </authorList>
    </citation>
    <scope>NUCLEOTIDE SEQUENCE [LARGE SCALE GENOMIC DNA]</scope>
    <source>
        <strain evidence="2 3">KMB9</strain>
    </source>
</reference>
<accession>A0A368KZL1</accession>
<comment type="caution">
    <text evidence="2">The sequence shown here is derived from an EMBL/GenBank/DDBJ whole genome shotgun (WGS) entry which is preliminary data.</text>
</comment>
<proteinExistence type="predicted"/>
<dbReference type="EMBL" id="QPGB01000005">
    <property type="protein sequence ID" value="RCS56748.1"/>
    <property type="molecule type" value="Genomic_DNA"/>
</dbReference>
<gene>
    <name evidence="2" type="ORF">DU000_10375</name>
</gene>
<feature type="transmembrane region" description="Helical" evidence="1">
    <location>
        <begin position="58"/>
        <end position="77"/>
    </location>
</feature>
<evidence type="ECO:0000256" key="1">
    <source>
        <dbReference type="SAM" id="Phobius"/>
    </source>
</evidence>
<dbReference type="AlphaFoldDB" id="A0A368KZL1"/>
<protein>
    <submittedName>
        <fullName evidence="2">Uncharacterized protein</fullName>
    </submittedName>
</protein>
<dbReference type="OrthoDB" id="5438043at2"/>
<feature type="transmembrane region" description="Helical" evidence="1">
    <location>
        <begin position="123"/>
        <end position="156"/>
    </location>
</feature>
<sequence length="161" mass="17191">MADALANGKEVTLHEQRITVSITDANGTTTSSPTAGYVIFDPDYSSQAWMIENGQNSAWIMIVLALIVLWIGIYLMLLPVFIALVAYLNVIFVFIAWHVTAAVDPIHGPRPCQGNHSESSVGVISAAFVAAFVIVGVVGTPLLIVEGLAFISFAIFNALIS</sequence>
<organism evidence="2 3">
    <name type="scientific">Parvibium lacunae</name>
    <dbReference type="NCBI Taxonomy" id="1888893"/>
    <lineage>
        <taxon>Bacteria</taxon>
        <taxon>Pseudomonadati</taxon>
        <taxon>Pseudomonadota</taxon>
        <taxon>Betaproteobacteria</taxon>
        <taxon>Burkholderiales</taxon>
        <taxon>Alcaligenaceae</taxon>
        <taxon>Parvibium</taxon>
    </lineage>
</organism>
<evidence type="ECO:0000313" key="3">
    <source>
        <dbReference type="Proteomes" id="UP000252357"/>
    </source>
</evidence>
<evidence type="ECO:0000313" key="2">
    <source>
        <dbReference type="EMBL" id="RCS56748.1"/>
    </source>
</evidence>
<feature type="transmembrane region" description="Helical" evidence="1">
    <location>
        <begin position="84"/>
        <end position="103"/>
    </location>
</feature>